<organism evidence="17 18">
    <name type="scientific">Novosphingobium ovatum</name>
    <dbReference type="NCBI Taxonomy" id="1908523"/>
    <lineage>
        <taxon>Bacteria</taxon>
        <taxon>Pseudomonadati</taxon>
        <taxon>Pseudomonadota</taxon>
        <taxon>Alphaproteobacteria</taxon>
        <taxon>Sphingomonadales</taxon>
        <taxon>Sphingomonadaceae</taxon>
        <taxon>Novosphingobium</taxon>
    </lineage>
</organism>
<evidence type="ECO:0000256" key="4">
    <source>
        <dbReference type="ARBA" id="ARBA00022496"/>
    </source>
</evidence>
<keyword evidence="8" id="KW-0406">Ion transport</keyword>
<comment type="caution">
    <text evidence="17">The sequence shown here is derived from an EMBL/GenBank/DDBJ whole genome shotgun (WGS) entry which is preliminary data.</text>
</comment>
<evidence type="ECO:0000256" key="14">
    <source>
        <dbReference type="SAM" id="SignalP"/>
    </source>
</evidence>
<evidence type="ECO:0000256" key="11">
    <source>
        <dbReference type="ARBA" id="ARBA00023237"/>
    </source>
</evidence>
<feature type="domain" description="TonB-dependent receptor plug" evidence="16">
    <location>
        <begin position="52"/>
        <end position="165"/>
    </location>
</feature>
<keyword evidence="5 12" id="KW-0812">Transmembrane</keyword>
<proteinExistence type="inferred from homology"/>
<evidence type="ECO:0000256" key="8">
    <source>
        <dbReference type="ARBA" id="ARBA00023065"/>
    </source>
</evidence>
<evidence type="ECO:0000259" key="15">
    <source>
        <dbReference type="Pfam" id="PF00593"/>
    </source>
</evidence>
<dbReference type="Gene3D" id="2.40.170.20">
    <property type="entry name" value="TonB-dependent receptor, beta-barrel domain"/>
    <property type="match status" value="1"/>
</dbReference>
<evidence type="ECO:0000256" key="9">
    <source>
        <dbReference type="ARBA" id="ARBA00023077"/>
    </source>
</evidence>
<dbReference type="PANTHER" id="PTHR32552">
    <property type="entry name" value="FERRICHROME IRON RECEPTOR-RELATED"/>
    <property type="match status" value="1"/>
</dbReference>
<feature type="chain" id="PRO_5047346639" evidence="14">
    <location>
        <begin position="27"/>
        <end position="837"/>
    </location>
</feature>
<protein>
    <submittedName>
        <fullName evidence="17">TonB-dependent receptor</fullName>
    </submittedName>
</protein>
<evidence type="ECO:0000256" key="12">
    <source>
        <dbReference type="PROSITE-ProRule" id="PRU01360"/>
    </source>
</evidence>
<keyword evidence="9 13" id="KW-0798">TonB box</keyword>
<dbReference type="InterPro" id="IPR000531">
    <property type="entry name" value="Beta-barrel_TonB"/>
</dbReference>
<dbReference type="Gene3D" id="2.170.130.10">
    <property type="entry name" value="TonB-dependent receptor, plug domain"/>
    <property type="match status" value="1"/>
</dbReference>
<keyword evidence="17" id="KW-0675">Receptor</keyword>
<dbReference type="Proteomes" id="UP000753724">
    <property type="component" value="Unassembled WGS sequence"/>
</dbReference>
<dbReference type="PROSITE" id="PS52016">
    <property type="entry name" value="TONB_DEPENDENT_REC_3"/>
    <property type="match status" value="1"/>
</dbReference>
<dbReference type="InterPro" id="IPR039426">
    <property type="entry name" value="TonB-dep_rcpt-like"/>
</dbReference>
<name>A0ABW9XF06_9SPHN</name>
<evidence type="ECO:0000313" key="17">
    <source>
        <dbReference type="EMBL" id="NBC37120.1"/>
    </source>
</evidence>
<dbReference type="PANTHER" id="PTHR32552:SF89">
    <property type="entry name" value="CATECHOLATE SIDEROPHORE RECEPTOR FIU"/>
    <property type="match status" value="1"/>
</dbReference>
<dbReference type="InterPro" id="IPR037066">
    <property type="entry name" value="Plug_dom_sf"/>
</dbReference>
<evidence type="ECO:0000256" key="1">
    <source>
        <dbReference type="ARBA" id="ARBA00004571"/>
    </source>
</evidence>
<keyword evidence="7" id="KW-0408">Iron</keyword>
<evidence type="ECO:0000256" key="6">
    <source>
        <dbReference type="ARBA" id="ARBA00022729"/>
    </source>
</evidence>
<evidence type="ECO:0000259" key="16">
    <source>
        <dbReference type="Pfam" id="PF07715"/>
    </source>
</evidence>
<evidence type="ECO:0000256" key="5">
    <source>
        <dbReference type="ARBA" id="ARBA00022692"/>
    </source>
</evidence>
<feature type="domain" description="TonB-dependent receptor-like beta-barrel" evidence="15">
    <location>
        <begin position="292"/>
        <end position="796"/>
    </location>
</feature>
<dbReference type="InterPro" id="IPR036942">
    <property type="entry name" value="Beta-barrel_TonB_sf"/>
</dbReference>
<dbReference type="Pfam" id="PF07715">
    <property type="entry name" value="Plug"/>
    <property type="match status" value="1"/>
</dbReference>
<dbReference type="InterPro" id="IPR012910">
    <property type="entry name" value="Plug_dom"/>
</dbReference>
<keyword evidence="6 14" id="KW-0732">Signal</keyword>
<evidence type="ECO:0000256" key="10">
    <source>
        <dbReference type="ARBA" id="ARBA00023136"/>
    </source>
</evidence>
<dbReference type="Pfam" id="PF00593">
    <property type="entry name" value="TonB_dep_Rec_b-barrel"/>
    <property type="match status" value="1"/>
</dbReference>
<dbReference type="RefSeq" id="WP_161718889.1">
    <property type="nucleotide sequence ID" value="NZ_JAAAPO010000004.1"/>
</dbReference>
<evidence type="ECO:0000256" key="3">
    <source>
        <dbReference type="ARBA" id="ARBA00022452"/>
    </source>
</evidence>
<dbReference type="EMBL" id="JAAAPO010000004">
    <property type="protein sequence ID" value="NBC37120.1"/>
    <property type="molecule type" value="Genomic_DNA"/>
</dbReference>
<keyword evidence="4" id="KW-0410">Iron transport</keyword>
<evidence type="ECO:0000256" key="2">
    <source>
        <dbReference type="ARBA" id="ARBA00022448"/>
    </source>
</evidence>
<evidence type="ECO:0000256" key="7">
    <source>
        <dbReference type="ARBA" id="ARBA00023004"/>
    </source>
</evidence>
<reference evidence="18" key="1">
    <citation type="submission" date="2020-01" db="EMBL/GenBank/DDBJ databases">
        <title>Sphingomonas sp. strain CSW-10.</title>
        <authorList>
            <person name="Chen W.-M."/>
        </authorList>
    </citation>
    <scope>NUCLEOTIDE SEQUENCE [LARGE SCALE GENOMIC DNA]</scope>
    <source>
        <strain evidence="18">FSY-8</strain>
    </source>
</reference>
<keyword evidence="11 12" id="KW-0998">Cell outer membrane</keyword>
<dbReference type="SUPFAM" id="SSF56935">
    <property type="entry name" value="Porins"/>
    <property type="match status" value="1"/>
</dbReference>
<keyword evidence="18" id="KW-1185">Reference proteome</keyword>
<comment type="similarity">
    <text evidence="12 13">Belongs to the TonB-dependent receptor family.</text>
</comment>
<evidence type="ECO:0000313" key="18">
    <source>
        <dbReference type="Proteomes" id="UP000753724"/>
    </source>
</evidence>
<feature type="signal peptide" evidence="14">
    <location>
        <begin position="1"/>
        <end position="26"/>
    </location>
</feature>
<keyword evidence="3 12" id="KW-1134">Transmembrane beta strand</keyword>
<gene>
    <name evidence="17" type="ORF">GTZ99_11180</name>
</gene>
<sequence length="837" mass="88662">MKAFLLKSCVSFAAMGAASLAMPAFAADAAPAPAADNLDVIVVTASTGDKTKLNSSISISSVSAQAIADFRPQSQGDLLRLLPGLQPNVSGPGGNGNFAVRGLPVATGGATFVQLQEDGLPTVLYGDMQFGNNDYFTKFDALTDSVDAVRGGTTSTLASQAPGAVINYISATKRAEGGYVELEKGVNYDYTRVNFRQSGSINDSMYYNIGGFANIGHGPRHAAYNVSKSYQIRGNVTKEFADGKGYLRMLFKVADTQEPNDTGGIVCANISGGTAWGGKVSNIRPCGNYDTRTQSPYSLNNSSFYFVDTDGVRKQTPLNGITTQQKTLQAQLHYEFSDRLKLDENIRYSNISGGFSSGFFSASPSSGVLGSTVNGATVAALRYANGVNAGALYTNSLINTNTNVYTRIRDVGSLASDLKLSGKFDIGSGLKATVNAGWFYMSQNIAMDWHTNQTYSEVTGNNAAMINLYDAAGNMLTANGIAGYNNNWGTCCARTYDYTFTDNAPYLNLNIDGGRWQIDGSIREDFNHGQGSGSVSTGHVYTAAVVQKNPVTGATVTTNIPYLLPDGPAEVINYSKNTTSWSVGALYKPVNNLSVFIRASRGARFNADRMTFNGYFNADGSLNSTTGAAAVIDYVNQYEIGLKNRGNVLGGRYTAELTVYRSNFNITTYELSATKCGGVATGCIVANKYKTIGAEFYGTYTRGALSLIANMTYNSADKMPAGAPSYVRSDGIPGLSYTFAANYNVVENASIGANITGMTSTVDSNGLEYPGSAVVGVNLKYSPMKNLQLGVNVSNLFDTLTLMGPGNNVVSNTGGNAIINVSSLPGRTVTGSVRFSF</sequence>
<accession>A0ABW9XF06</accession>
<comment type="subcellular location">
    <subcellularLocation>
        <location evidence="1 12">Cell outer membrane</location>
        <topology evidence="1 12">Multi-pass membrane protein</topology>
    </subcellularLocation>
</comment>
<keyword evidence="2 12" id="KW-0813">Transport</keyword>
<evidence type="ECO:0000256" key="13">
    <source>
        <dbReference type="RuleBase" id="RU003357"/>
    </source>
</evidence>
<keyword evidence="10 12" id="KW-0472">Membrane</keyword>